<feature type="signal peptide" evidence="4">
    <location>
        <begin position="1"/>
        <end position="20"/>
    </location>
</feature>
<dbReference type="AlphaFoldDB" id="A0A2X1YA59"/>
<dbReference type="Proteomes" id="UP000251647">
    <property type="component" value="Unassembled WGS sequence"/>
</dbReference>
<feature type="chain" id="PRO_5016088634" evidence="4">
    <location>
        <begin position="21"/>
        <end position="391"/>
    </location>
</feature>
<dbReference type="PANTHER" id="PTHR30061">
    <property type="entry name" value="MALTOSE-BINDING PERIPLASMIC PROTEIN"/>
    <property type="match status" value="1"/>
</dbReference>
<dbReference type="SUPFAM" id="SSF53850">
    <property type="entry name" value="Periplasmic binding protein-like II"/>
    <property type="match status" value="1"/>
</dbReference>
<dbReference type="Pfam" id="PF13416">
    <property type="entry name" value="SBP_bac_8"/>
    <property type="match status" value="1"/>
</dbReference>
<accession>A0A2X1YA59</accession>
<comment type="similarity">
    <text evidence="1">Belongs to the bacterial solute-binding protein 1 family.</text>
</comment>
<dbReference type="GO" id="GO:1901982">
    <property type="term" value="F:maltose binding"/>
    <property type="evidence" value="ECO:0007669"/>
    <property type="project" value="TreeGrafter"/>
</dbReference>
<evidence type="ECO:0000313" key="6">
    <source>
        <dbReference type="Proteomes" id="UP000251647"/>
    </source>
</evidence>
<evidence type="ECO:0000313" key="5">
    <source>
        <dbReference type="EMBL" id="SPY28595.1"/>
    </source>
</evidence>
<sequence length="391" mass="44304">MVVFRCLILLLMLIPCIANARITLWHSHQSTAYIDGLVSRFEKETGIQVSVVQFDPQKIKAELLLGAQYGGLPDLILVPSDFLGLYKQMKLSPVPKGWIHTDFEPAVGETARVNGKYRGVPIIQGNHLLLYYNKSMVKTPITSWSELLQQKKDFVSKQIMPIGWNYNDMYFFMPFLLASDGWPIKNDKISLDSLGMVNALKYYHLLAADGIIDGHCGYHCAQLGFIQGKSAYAINGDWAYDDIKKEMGDNVGLAMLPSLNGHKMYGLKSTFVLAMPEFDQRSVLVQNQLKRFIEFVQRKANQKWVYDKYHLLPVSNSLFLQLKKTAIGDNKIILEQLSLAKVMPSNVLMAIVWQAMGKGFYRFADGESAENTADYMQRVASGQLQRLEKQQ</sequence>
<organism evidence="5 6">
    <name type="scientific">Photobacterium damselae</name>
    <dbReference type="NCBI Taxonomy" id="38293"/>
    <lineage>
        <taxon>Bacteria</taxon>
        <taxon>Pseudomonadati</taxon>
        <taxon>Pseudomonadota</taxon>
        <taxon>Gammaproteobacteria</taxon>
        <taxon>Vibrionales</taxon>
        <taxon>Vibrionaceae</taxon>
        <taxon>Photobacterium</taxon>
    </lineage>
</organism>
<name>A0A2X1YA59_PHODM</name>
<proteinExistence type="inferred from homology"/>
<keyword evidence="2" id="KW-0813">Transport</keyword>
<dbReference type="GO" id="GO:0042956">
    <property type="term" value="P:maltodextrin transmembrane transport"/>
    <property type="evidence" value="ECO:0007669"/>
    <property type="project" value="TreeGrafter"/>
</dbReference>
<gene>
    <name evidence="5" type="primary">malE_1</name>
    <name evidence="5" type="ORF">NCTC11647_01686</name>
</gene>
<evidence type="ECO:0000256" key="4">
    <source>
        <dbReference type="SAM" id="SignalP"/>
    </source>
</evidence>
<evidence type="ECO:0000256" key="3">
    <source>
        <dbReference type="ARBA" id="ARBA00022729"/>
    </source>
</evidence>
<reference evidence="5 6" key="1">
    <citation type="submission" date="2018-06" db="EMBL/GenBank/DDBJ databases">
        <authorList>
            <consortium name="Pathogen Informatics"/>
            <person name="Doyle S."/>
        </authorList>
    </citation>
    <scope>NUCLEOTIDE SEQUENCE [LARGE SCALE GENOMIC DNA]</scope>
    <source>
        <strain evidence="5 6">NCTC11647</strain>
    </source>
</reference>
<dbReference type="GO" id="GO:0055052">
    <property type="term" value="C:ATP-binding cassette (ABC) transporter complex, substrate-binding subunit-containing"/>
    <property type="evidence" value="ECO:0007669"/>
    <property type="project" value="TreeGrafter"/>
</dbReference>
<dbReference type="InterPro" id="IPR006059">
    <property type="entry name" value="SBP"/>
</dbReference>
<evidence type="ECO:0000256" key="1">
    <source>
        <dbReference type="ARBA" id="ARBA00008520"/>
    </source>
</evidence>
<dbReference type="EMBL" id="UATL01000001">
    <property type="protein sequence ID" value="SPY28595.1"/>
    <property type="molecule type" value="Genomic_DNA"/>
</dbReference>
<dbReference type="GO" id="GO:0015768">
    <property type="term" value="P:maltose transport"/>
    <property type="evidence" value="ECO:0007669"/>
    <property type="project" value="TreeGrafter"/>
</dbReference>
<protein>
    <submittedName>
        <fullName evidence="5">Maltodextrin-binding protein</fullName>
    </submittedName>
</protein>
<evidence type="ECO:0000256" key="2">
    <source>
        <dbReference type="ARBA" id="ARBA00022448"/>
    </source>
</evidence>
<dbReference type="Gene3D" id="3.40.190.10">
    <property type="entry name" value="Periplasmic binding protein-like II"/>
    <property type="match status" value="2"/>
</dbReference>
<keyword evidence="3 4" id="KW-0732">Signal</keyword>
<dbReference type="PANTHER" id="PTHR30061:SF50">
    <property type="entry name" value="MALTOSE_MALTODEXTRIN-BINDING PERIPLASMIC PROTEIN"/>
    <property type="match status" value="1"/>
</dbReference>